<feature type="compositionally biased region" description="Basic and acidic residues" evidence="1">
    <location>
        <begin position="823"/>
        <end position="842"/>
    </location>
</feature>
<feature type="region of interest" description="Disordered" evidence="1">
    <location>
        <begin position="271"/>
        <end position="295"/>
    </location>
</feature>
<reference evidence="3 4" key="1">
    <citation type="submission" date="2017-03" db="EMBL/GenBank/DDBJ databases">
        <title>Genomes of endolithic fungi from Antarctica.</title>
        <authorList>
            <person name="Coleine C."/>
            <person name="Masonjones S."/>
            <person name="Stajich J.E."/>
        </authorList>
    </citation>
    <scope>NUCLEOTIDE SEQUENCE [LARGE SCALE GENOMIC DNA]</scope>
    <source>
        <strain evidence="3 4">CCFEE 5184</strain>
    </source>
</reference>
<dbReference type="Proteomes" id="UP000309340">
    <property type="component" value="Unassembled WGS sequence"/>
</dbReference>
<feature type="region of interest" description="Disordered" evidence="1">
    <location>
        <begin position="339"/>
        <end position="412"/>
    </location>
</feature>
<feature type="compositionally biased region" description="Acidic residues" evidence="1">
    <location>
        <begin position="401"/>
        <end position="410"/>
    </location>
</feature>
<gene>
    <name evidence="3" type="ORF">B0A55_10067</name>
</gene>
<dbReference type="EMBL" id="NAJQ01000642">
    <property type="protein sequence ID" value="TKA66484.1"/>
    <property type="molecule type" value="Genomic_DNA"/>
</dbReference>
<feature type="region of interest" description="Disordered" evidence="1">
    <location>
        <begin position="1035"/>
        <end position="1056"/>
    </location>
</feature>
<feature type="region of interest" description="Disordered" evidence="1">
    <location>
        <begin position="51"/>
        <end position="70"/>
    </location>
</feature>
<evidence type="ECO:0000313" key="4">
    <source>
        <dbReference type="Proteomes" id="UP000309340"/>
    </source>
</evidence>
<name>A0A4U0WSJ9_9PEZI</name>
<evidence type="ECO:0000313" key="3">
    <source>
        <dbReference type="EMBL" id="TKA66484.1"/>
    </source>
</evidence>
<feature type="region of interest" description="Disordered" evidence="1">
    <location>
        <begin position="443"/>
        <end position="468"/>
    </location>
</feature>
<keyword evidence="4" id="KW-1185">Reference proteome</keyword>
<dbReference type="AlphaFoldDB" id="A0A4U0WSJ9"/>
<evidence type="ECO:0000256" key="1">
    <source>
        <dbReference type="SAM" id="MobiDB-lite"/>
    </source>
</evidence>
<accession>A0A4U0WSJ9</accession>
<feature type="compositionally biased region" description="Acidic residues" evidence="1">
    <location>
        <begin position="1044"/>
        <end position="1053"/>
    </location>
</feature>
<proteinExistence type="predicted"/>
<feature type="chain" id="PRO_5020489308" evidence="2">
    <location>
        <begin position="16"/>
        <end position="1220"/>
    </location>
</feature>
<feature type="region of interest" description="Disordered" evidence="1">
    <location>
        <begin position="498"/>
        <end position="529"/>
    </location>
</feature>
<feature type="region of interest" description="Disordered" evidence="1">
    <location>
        <begin position="762"/>
        <end position="795"/>
    </location>
</feature>
<keyword evidence="2" id="KW-0732">Signal</keyword>
<comment type="caution">
    <text evidence="3">The sequence shown here is derived from an EMBL/GenBank/DDBJ whole genome shotgun (WGS) entry which is preliminary data.</text>
</comment>
<evidence type="ECO:0000256" key="2">
    <source>
        <dbReference type="SAM" id="SignalP"/>
    </source>
</evidence>
<dbReference type="OrthoDB" id="3911779at2759"/>
<organism evidence="3 4">
    <name type="scientific">Friedmanniomyces simplex</name>
    <dbReference type="NCBI Taxonomy" id="329884"/>
    <lineage>
        <taxon>Eukaryota</taxon>
        <taxon>Fungi</taxon>
        <taxon>Dikarya</taxon>
        <taxon>Ascomycota</taxon>
        <taxon>Pezizomycotina</taxon>
        <taxon>Dothideomycetes</taxon>
        <taxon>Dothideomycetidae</taxon>
        <taxon>Mycosphaerellales</taxon>
        <taxon>Teratosphaeriaceae</taxon>
        <taxon>Friedmanniomyces</taxon>
    </lineage>
</organism>
<sequence length="1220" mass="130487">MIAHLLHSLWSAACALVDQFDAETQNACDEEVSVPGGWSLGVTPIVEETGTADEESAAGDISPAPTGNGAQVTGPLALVGSGDVLEEAEQDPSAIVHPPVGDEHMSHVGIPASPRIASAQVDSPLLLLNDHVYRKFAAVSSRGTRCIVPGGAAGVCIMSALRIAAGSRGISRRQKMSDAAVVSPTMFGARVVKDRRGLPPRPWFVLEHKPIGEVVSDLFAPYAQMRWERFALPLDRYRGGETREGGGGVEGAGEVVALSVEQKGTAVLFSEPSPQAEAGVPPLPTPTGAIYPPETASKPELADIAPAGEGEEVELGEAVAEARGQGDGVEEATELAAELSATPMQSGVDDTPSARLSADRAQRPGDSNGGDGARSLDGDEEMGGEVTSSDGKTEAPAGMEADGEEQDEEMEQGRMPEDEMMMLAELEADDSEEEAMPDADAADVDAGHDDQVTVPDTDDVAAGPAEDRDMDDFMNDFILYDGDVDMSLPDDALAIQQEQAAQPSGDAVPSVEAAEQDADTPPPADNADEIMQGDDIKAEDDEAGLQFEPPMFGIAPAAADPGVQATGFEAANPTVTDGTTMTITLGALDLQQRPPVARPEFGFMKHQPPNTGHQAPALGPATGANFCIGAYAQESGFNFNTAIPGQLRAEVAPAPAPVLRFSTEFQQQARNTDLSMWDGNNSKSAVQAEARDVTAGTTQTAVSSEQPGSILQGLFGQSGVRQSGVDATPTTTNQVPVTFGPALASQTTAQLAPILKPKPLIPHLRRPAPANAIPSNTDPLDAQAQAPAPAAPPADDLQLEEGINLFLARTDQNAAIDNVQYDNDTRGAKRGRDDRDAAELGKRADSVYHPIEMGQEVPAGEWDAFPVPGMEAAKDEEEEAVHQQRNAQRPEVAADQVVLDTMHPTHQYKSLLNMDRGEAQNLIIGWTEQSVSDIAPLAINAPDIVFTEPSVLQALNTIEIRLAQLAEHAQVDVQGSPRWNLSKVDERTFRQCINAATAVKEDAELLALYNFQNGAASLPLIIRICQNLKQYGTVANAPPGPDQDAVDDQEPSEEISTTKAAGNTLWKPQPLDCSRPARERLYPTMAFKPLSTPNLEKGMIRSTILTWMSRSADYLEKMATKRRSMDYDHDFDAATDWEAVRLEAGYITQRCVQFRHYAMDRRVDPEVRLRCYEFSQVMDESMDALSHLKQRWGWWDDLDGAVSDLGDLASRWAPDEDEED</sequence>
<protein>
    <submittedName>
        <fullName evidence="3">Uncharacterized protein</fullName>
    </submittedName>
</protein>
<feature type="signal peptide" evidence="2">
    <location>
        <begin position="1"/>
        <end position="15"/>
    </location>
</feature>
<feature type="compositionally biased region" description="Low complexity" evidence="1">
    <location>
        <begin position="778"/>
        <end position="795"/>
    </location>
</feature>
<feature type="region of interest" description="Disordered" evidence="1">
    <location>
        <begin position="822"/>
        <end position="842"/>
    </location>
</feature>